<evidence type="ECO:0000313" key="1">
    <source>
        <dbReference type="EMBL" id="MDQ2065372.1"/>
    </source>
</evidence>
<reference evidence="1 2" key="1">
    <citation type="submission" date="2023-08" db="EMBL/GenBank/DDBJ databases">
        <title>Characterization of two Paracoccaceae strains isolated from Phycosphere and proposal of Xinfangfangia lacusdiani sp. nov.</title>
        <authorList>
            <person name="Deng Y."/>
            <person name="Zhang Y.Q."/>
        </authorList>
    </citation>
    <scope>NUCLEOTIDE SEQUENCE [LARGE SCALE GENOMIC DNA]</scope>
    <source>
        <strain evidence="1 2">CPCC 101601</strain>
    </source>
</reference>
<comment type="caution">
    <text evidence="1">The sequence shown here is derived from an EMBL/GenBank/DDBJ whole genome shotgun (WGS) entry which is preliminary data.</text>
</comment>
<protein>
    <submittedName>
        <fullName evidence="1">Uncharacterized protein</fullName>
    </submittedName>
</protein>
<dbReference type="EMBL" id="JAVDBT010000003">
    <property type="protein sequence ID" value="MDQ2065372.1"/>
    <property type="molecule type" value="Genomic_DNA"/>
</dbReference>
<gene>
    <name evidence="1" type="ORF">Q9295_03215</name>
</gene>
<evidence type="ECO:0000313" key="2">
    <source>
        <dbReference type="Proteomes" id="UP001239680"/>
    </source>
</evidence>
<accession>A0ABU0VUH1</accession>
<dbReference type="RefSeq" id="WP_306679067.1">
    <property type="nucleotide sequence ID" value="NZ_JAVDBT010000003.1"/>
</dbReference>
<organism evidence="1 2">
    <name type="scientific">Pseudogemmobacter lacusdianii</name>
    <dbReference type="NCBI Taxonomy" id="3069608"/>
    <lineage>
        <taxon>Bacteria</taxon>
        <taxon>Pseudomonadati</taxon>
        <taxon>Pseudomonadota</taxon>
        <taxon>Alphaproteobacteria</taxon>
        <taxon>Rhodobacterales</taxon>
        <taxon>Paracoccaceae</taxon>
        <taxon>Pseudogemmobacter</taxon>
    </lineage>
</organism>
<dbReference type="Proteomes" id="UP001239680">
    <property type="component" value="Unassembled WGS sequence"/>
</dbReference>
<keyword evidence="2" id="KW-1185">Reference proteome</keyword>
<name>A0ABU0VUH1_9RHOB</name>
<sequence length="231" mass="26037">MPIAAASGGHEGETMLHNRMLPVSTPVDASKFLAPPLDIFEAVQRHAYLEQEMDMAIQQQEELTRAFYRSRNRMANGKSYTGKMLEGELHDGDIVLDDGGARRRNDLRIAELPLKTVSKLLRSVKASVPSFMPNAARRAVLNRCNIDLVAVEEIETQILVYRVNMDDLEEHIWEYRPKNLDECVAKLTFISGIMMDARETDPAHVAFVLDEAAMLIKAEYWSGQGKPPQLI</sequence>
<proteinExistence type="predicted"/>